<dbReference type="PANTHER" id="PTHR43877:SF2">
    <property type="entry name" value="AMINOALKYLPHOSPHONATE N-ACETYLTRANSFERASE-RELATED"/>
    <property type="match status" value="1"/>
</dbReference>
<evidence type="ECO:0000313" key="4">
    <source>
        <dbReference type="EMBL" id="PSJ53103.1"/>
    </source>
</evidence>
<dbReference type="Proteomes" id="UP000241229">
    <property type="component" value="Unassembled WGS sequence"/>
</dbReference>
<dbReference type="GO" id="GO:0016747">
    <property type="term" value="F:acyltransferase activity, transferring groups other than amino-acyl groups"/>
    <property type="evidence" value="ECO:0007669"/>
    <property type="project" value="InterPro"/>
</dbReference>
<proteinExistence type="predicted"/>
<dbReference type="PROSITE" id="PS51186">
    <property type="entry name" value="GNAT"/>
    <property type="match status" value="1"/>
</dbReference>
<dbReference type="CDD" id="cd04301">
    <property type="entry name" value="NAT_SF"/>
    <property type="match status" value="1"/>
</dbReference>
<keyword evidence="2" id="KW-0012">Acyltransferase</keyword>
<evidence type="ECO:0000256" key="1">
    <source>
        <dbReference type="ARBA" id="ARBA00022679"/>
    </source>
</evidence>
<dbReference type="InterPro" id="IPR016181">
    <property type="entry name" value="Acyl_CoA_acyltransferase"/>
</dbReference>
<dbReference type="SUPFAM" id="SSF55729">
    <property type="entry name" value="Acyl-CoA N-acyltransferases (Nat)"/>
    <property type="match status" value="1"/>
</dbReference>
<name>A0A2P7RSC6_9HYPH</name>
<accession>A0A2P7RSC6</accession>
<feature type="domain" description="N-acetyltransferase" evidence="3">
    <location>
        <begin position="6"/>
        <end position="159"/>
    </location>
</feature>
<keyword evidence="5" id="KW-1185">Reference proteome</keyword>
<dbReference type="OrthoDB" id="7572372at2"/>
<evidence type="ECO:0000313" key="5">
    <source>
        <dbReference type="Proteomes" id="UP000241229"/>
    </source>
</evidence>
<reference evidence="4 5" key="1">
    <citation type="submission" date="2018-03" db="EMBL/GenBank/DDBJ databases">
        <title>The draft genome of Mesorhizobium sp. 6GN-30.</title>
        <authorList>
            <person name="Liu L."/>
            <person name="Li L."/>
            <person name="Wang T."/>
            <person name="Zhang X."/>
            <person name="Liang L."/>
        </authorList>
    </citation>
    <scope>NUCLEOTIDE SEQUENCE [LARGE SCALE GENOMIC DNA]</scope>
    <source>
        <strain evidence="4 5">6GN30</strain>
    </source>
</reference>
<dbReference type="Pfam" id="PF00583">
    <property type="entry name" value="Acetyltransf_1"/>
    <property type="match status" value="1"/>
</dbReference>
<dbReference type="Gene3D" id="3.40.630.30">
    <property type="match status" value="1"/>
</dbReference>
<sequence length="159" mass="17892">MDESRIVIRPATEADRASVQAILADTFETTWRPHLTSAAIEDYLSAGRGDRYVGEHWPAFWVAEMDGKPAGFVHWDGDFIEAVHVSSNHLRRGIGSRLLDHAERAIAAAGFAEARLESDDFNRRSHAVYLTRGYVEKDRYPDDEWNSGFTTLLFAKPLG</sequence>
<dbReference type="AlphaFoldDB" id="A0A2P7RSC6"/>
<dbReference type="PANTHER" id="PTHR43877">
    <property type="entry name" value="AMINOALKYLPHOSPHONATE N-ACETYLTRANSFERASE-RELATED-RELATED"/>
    <property type="match status" value="1"/>
</dbReference>
<evidence type="ECO:0000256" key="2">
    <source>
        <dbReference type="ARBA" id="ARBA00023315"/>
    </source>
</evidence>
<comment type="caution">
    <text evidence="4">The sequence shown here is derived from an EMBL/GenBank/DDBJ whole genome shotgun (WGS) entry which is preliminary data.</text>
</comment>
<dbReference type="InterPro" id="IPR000182">
    <property type="entry name" value="GNAT_dom"/>
</dbReference>
<dbReference type="EMBL" id="PXYK01000035">
    <property type="protein sequence ID" value="PSJ53103.1"/>
    <property type="molecule type" value="Genomic_DNA"/>
</dbReference>
<dbReference type="InterPro" id="IPR050832">
    <property type="entry name" value="Bact_Acetyltransf"/>
</dbReference>
<protein>
    <submittedName>
        <fullName evidence="4">GNAT family N-acetyltransferase</fullName>
    </submittedName>
</protein>
<keyword evidence="1 4" id="KW-0808">Transferase</keyword>
<gene>
    <name evidence="4" type="ORF">C7I84_25990</name>
</gene>
<organism evidence="4 5">
    <name type="scientific">Kumtagia ephedrae</name>
    <dbReference type="NCBI Taxonomy" id="2116701"/>
    <lineage>
        <taxon>Bacteria</taxon>
        <taxon>Pseudomonadati</taxon>
        <taxon>Pseudomonadota</taxon>
        <taxon>Alphaproteobacteria</taxon>
        <taxon>Hyphomicrobiales</taxon>
        <taxon>Phyllobacteriaceae</taxon>
        <taxon>Kumtagia</taxon>
    </lineage>
</organism>
<evidence type="ECO:0000259" key="3">
    <source>
        <dbReference type="PROSITE" id="PS51186"/>
    </source>
</evidence>